<feature type="transmembrane region" description="Helical" evidence="8">
    <location>
        <begin position="38"/>
        <end position="55"/>
    </location>
</feature>
<proteinExistence type="inferred from homology"/>
<evidence type="ECO:0000256" key="3">
    <source>
        <dbReference type="ARBA" id="ARBA00020827"/>
    </source>
</evidence>
<dbReference type="InterPro" id="IPR029008">
    <property type="entry name" value="EMC6-like"/>
</dbReference>
<dbReference type="InterPro" id="IPR008504">
    <property type="entry name" value="Emc6"/>
</dbReference>
<evidence type="ECO:0000256" key="5">
    <source>
        <dbReference type="ARBA" id="ARBA00022824"/>
    </source>
</evidence>
<dbReference type="GO" id="GO:0072546">
    <property type="term" value="C:EMC complex"/>
    <property type="evidence" value="ECO:0007669"/>
    <property type="project" value="InterPro"/>
</dbReference>
<evidence type="ECO:0000256" key="7">
    <source>
        <dbReference type="ARBA" id="ARBA00023136"/>
    </source>
</evidence>
<evidence type="ECO:0000313" key="9">
    <source>
        <dbReference type="EMBL" id="CAD8249901.1"/>
    </source>
</evidence>
<evidence type="ECO:0000256" key="8">
    <source>
        <dbReference type="SAM" id="Phobius"/>
    </source>
</evidence>
<sequence length="122" mass="12974">MAARRQVVLSKQNADGTIDRKLYNPVNLQHNMRVATNIRILMSIVGGLCAGILGLTGLSGAGFYLVFMAIASAALAAKAHFRPAQVTHSAKALYLDGLTAGGVSYVLFWTLAFNCTHMYGSA</sequence>
<dbReference type="EMBL" id="HBDZ01014872">
    <property type="protein sequence ID" value="CAD8249901.1"/>
    <property type="molecule type" value="Transcribed_RNA"/>
</dbReference>
<dbReference type="Pfam" id="PF07019">
    <property type="entry name" value="EMC6"/>
    <property type="match status" value="1"/>
</dbReference>
<dbReference type="PANTHER" id="PTHR20994">
    <property type="entry name" value="ER MEMBRANE PROTEIN COMPLEX SUBUNIT 6"/>
    <property type="match status" value="1"/>
</dbReference>
<protein>
    <recommendedName>
        <fullName evidence="3">ER membrane protein complex subunit 6</fullName>
    </recommendedName>
</protein>
<keyword evidence="4 8" id="KW-0812">Transmembrane</keyword>
<gene>
    <name evidence="9" type="ORF">PCOL08062_LOCUS11433</name>
</gene>
<evidence type="ECO:0000256" key="4">
    <source>
        <dbReference type="ARBA" id="ARBA00022692"/>
    </source>
</evidence>
<dbReference type="PANTHER" id="PTHR20994:SF0">
    <property type="entry name" value="ER MEMBRANE PROTEIN COMPLEX SUBUNIT 6"/>
    <property type="match status" value="1"/>
</dbReference>
<keyword evidence="7 8" id="KW-0472">Membrane</keyword>
<keyword evidence="6 8" id="KW-1133">Transmembrane helix</keyword>
<dbReference type="GO" id="GO:0000045">
    <property type="term" value="P:autophagosome assembly"/>
    <property type="evidence" value="ECO:0007669"/>
    <property type="project" value="TreeGrafter"/>
</dbReference>
<accession>A0A7R9Y8M0</accession>
<dbReference type="AlphaFoldDB" id="A0A7R9Y8M0"/>
<reference evidence="9" key="1">
    <citation type="submission" date="2021-01" db="EMBL/GenBank/DDBJ databases">
        <authorList>
            <person name="Corre E."/>
            <person name="Pelletier E."/>
            <person name="Niang G."/>
            <person name="Scheremetjew M."/>
            <person name="Finn R."/>
            <person name="Kale V."/>
            <person name="Holt S."/>
            <person name="Cochrane G."/>
            <person name="Meng A."/>
            <person name="Brown T."/>
            <person name="Cohen L."/>
        </authorList>
    </citation>
    <scope>NUCLEOTIDE SEQUENCE</scope>
    <source>
        <strain evidence="9">CCMP1413</strain>
    </source>
</reference>
<feature type="transmembrane region" description="Helical" evidence="8">
    <location>
        <begin position="93"/>
        <end position="112"/>
    </location>
</feature>
<name>A0A7R9Y8M0_9VIRI</name>
<comment type="subcellular location">
    <subcellularLocation>
        <location evidence="1">Endoplasmic reticulum membrane</location>
        <topology evidence="1">Multi-pass membrane protein</topology>
    </subcellularLocation>
</comment>
<evidence type="ECO:0000256" key="6">
    <source>
        <dbReference type="ARBA" id="ARBA00022989"/>
    </source>
</evidence>
<keyword evidence="5" id="KW-0256">Endoplasmic reticulum</keyword>
<evidence type="ECO:0000256" key="2">
    <source>
        <dbReference type="ARBA" id="ARBA00009436"/>
    </source>
</evidence>
<evidence type="ECO:0000256" key="1">
    <source>
        <dbReference type="ARBA" id="ARBA00004477"/>
    </source>
</evidence>
<dbReference type="GO" id="GO:0034975">
    <property type="term" value="P:protein folding in endoplasmic reticulum"/>
    <property type="evidence" value="ECO:0007669"/>
    <property type="project" value="TreeGrafter"/>
</dbReference>
<organism evidence="9">
    <name type="scientific">Prasinoderma coloniale</name>
    <dbReference type="NCBI Taxonomy" id="156133"/>
    <lineage>
        <taxon>Eukaryota</taxon>
        <taxon>Viridiplantae</taxon>
        <taxon>Prasinodermophyta</taxon>
        <taxon>Prasinodermophyceae</taxon>
        <taxon>Prasinodermales</taxon>
        <taxon>Prasinodermaceae</taxon>
        <taxon>Prasinoderma</taxon>
    </lineage>
</organism>
<comment type="similarity">
    <text evidence="2">Belongs to the EMC6 family.</text>
</comment>